<accession>A0A803NDY6</accession>
<name>A0A803NDY6_CHEQI</name>
<feature type="compositionally biased region" description="Basic and acidic residues" evidence="1">
    <location>
        <begin position="459"/>
        <end position="477"/>
    </location>
</feature>
<dbReference type="SUPFAM" id="SSF50249">
    <property type="entry name" value="Nucleic acid-binding proteins"/>
    <property type="match status" value="1"/>
</dbReference>
<feature type="region of interest" description="Disordered" evidence="1">
    <location>
        <begin position="379"/>
        <end position="477"/>
    </location>
</feature>
<evidence type="ECO:0000313" key="3">
    <source>
        <dbReference type="EnsemblPlants" id="AUR62044333-RA:cds"/>
    </source>
</evidence>
<feature type="domain" description="Plastocyanin-like" evidence="2">
    <location>
        <begin position="166"/>
        <end position="256"/>
    </location>
</feature>
<dbReference type="InterPro" id="IPR001117">
    <property type="entry name" value="Cu-oxidase_2nd"/>
</dbReference>
<dbReference type="GO" id="GO:0005975">
    <property type="term" value="P:carbohydrate metabolic process"/>
    <property type="evidence" value="ECO:0007669"/>
    <property type="project" value="TreeGrafter"/>
</dbReference>
<sequence length="477" mass="54330">MKYCPAISASATESSQAMENAEVETENLGILDVDLSLEPYIDHFEYRLKRYVDQNQLNENYEAGLEQFSQGYLKFGFNHEEGNIVYREWAVAARVFNAWDGSNYKKPYHLIMHISDKWIDYLKNKKDKEWSMNEIMLSLTNRRYTEKCVAYAESRDQFSNDSIIGLAGEWWNAGTEAVINQAIKTRGGPNVSDAYTINGLPRLLYIGSAKETFKLAVKPGKTYLLRLINAALNDDLFFSLITLDELLWIEVTIQYAELEKVKAYTGCSNCWKRTNLPLHKRYSCSSCSKKECISTKRITFKFEASDDTGTMAFTTFNDDTERLFRCSAAEIYAIKEADNHDAFKVIQDMLSSMPFYIKVGLTLHLGQNYILEGTLKSIEPKEDPNTREALQPFDSSSNQGKDGNEKDAQQTVGLGNPEPVIPTPNIKTSSQMQTQEDPCTETLELPQQDVESFKRKKTLEKSPTELGDKENESEQPL</sequence>
<reference evidence="3" key="1">
    <citation type="journal article" date="2017" name="Nature">
        <title>The genome of Chenopodium quinoa.</title>
        <authorList>
            <person name="Jarvis D.E."/>
            <person name="Ho Y.S."/>
            <person name="Lightfoot D.J."/>
            <person name="Schmoeckel S.M."/>
            <person name="Li B."/>
            <person name="Borm T.J.A."/>
            <person name="Ohyanagi H."/>
            <person name="Mineta K."/>
            <person name="Michell C.T."/>
            <person name="Saber N."/>
            <person name="Kharbatia N.M."/>
            <person name="Rupper R.R."/>
            <person name="Sharp A.R."/>
            <person name="Dally N."/>
            <person name="Boughton B.A."/>
            <person name="Woo Y.H."/>
            <person name="Gao G."/>
            <person name="Schijlen E.G.W.M."/>
            <person name="Guo X."/>
            <person name="Momin A.A."/>
            <person name="Negrao S."/>
            <person name="Al-Babili S."/>
            <person name="Gehring C."/>
            <person name="Roessner U."/>
            <person name="Jung C."/>
            <person name="Murphy K."/>
            <person name="Arold S.T."/>
            <person name="Gojobori T."/>
            <person name="van der Linden C.G."/>
            <person name="van Loo E.N."/>
            <person name="Jellen E.N."/>
            <person name="Maughan P.J."/>
            <person name="Tester M."/>
        </authorList>
    </citation>
    <scope>NUCLEOTIDE SEQUENCE [LARGE SCALE GENOMIC DNA]</scope>
    <source>
        <strain evidence="3">cv. PI 614886</strain>
    </source>
</reference>
<dbReference type="InterPro" id="IPR008972">
    <property type="entry name" value="Cupredoxin"/>
</dbReference>
<dbReference type="Gramene" id="AUR62044333-RA">
    <property type="protein sequence ID" value="AUR62044333-RA:cds"/>
    <property type="gene ID" value="AUR62044333"/>
</dbReference>
<dbReference type="Pfam" id="PF00394">
    <property type="entry name" value="Cu-oxidase"/>
    <property type="match status" value="1"/>
</dbReference>
<dbReference type="InterPro" id="IPR012340">
    <property type="entry name" value="NA-bd_OB-fold"/>
</dbReference>
<dbReference type="PANTHER" id="PTHR43651">
    <property type="entry name" value="1,4-ALPHA-GLUCAN-BRANCHING ENZYME"/>
    <property type="match status" value="1"/>
</dbReference>
<dbReference type="Proteomes" id="UP000596660">
    <property type="component" value="Unplaced"/>
</dbReference>
<protein>
    <recommendedName>
        <fullName evidence="2">Plastocyanin-like domain-containing protein</fullName>
    </recommendedName>
</protein>
<evidence type="ECO:0000259" key="2">
    <source>
        <dbReference type="Pfam" id="PF00394"/>
    </source>
</evidence>
<feature type="compositionally biased region" description="Polar residues" evidence="1">
    <location>
        <begin position="425"/>
        <end position="437"/>
    </location>
</feature>
<dbReference type="GO" id="GO:0003844">
    <property type="term" value="F:1,4-alpha-glucan branching enzyme activity"/>
    <property type="evidence" value="ECO:0007669"/>
    <property type="project" value="TreeGrafter"/>
</dbReference>
<reference evidence="3" key="2">
    <citation type="submission" date="2021-03" db="UniProtKB">
        <authorList>
            <consortium name="EnsemblPlants"/>
        </authorList>
    </citation>
    <scope>IDENTIFICATION</scope>
</reference>
<keyword evidence="4" id="KW-1185">Reference proteome</keyword>
<dbReference type="Gene3D" id="2.40.50.140">
    <property type="entry name" value="Nucleic acid-binding proteins"/>
    <property type="match status" value="1"/>
</dbReference>
<proteinExistence type="predicted"/>
<evidence type="ECO:0000256" key="1">
    <source>
        <dbReference type="SAM" id="MobiDB-lite"/>
    </source>
</evidence>
<dbReference type="SUPFAM" id="SSF49503">
    <property type="entry name" value="Cupredoxins"/>
    <property type="match status" value="1"/>
</dbReference>
<evidence type="ECO:0000313" key="4">
    <source>
        <dbReference type="Proteomes" id="UP000596660"/>
    </source>
</evidence>
<organism evidence="3 4">
    <name type="scientific">Chenopodium quinoa</name>
    <name type="common">Quinoa</name>
    <dbReference type="NCBI Taxonomy" id="63459"/>
    <lineage>
        <taxon>Eukaryota</taxon>
        <taxon>Viridiplantae</taxon>
        <taxon>Streptophyta</taxon>
        <taxon>Embryophyta</taxon>
        <taxon>Tracheophyta</taxon>
        <taxon>Spermatophyta</taxon>
        <taxon>Magnoliopsida</taxon>
        <taxon>eudicotyledons</taxon>
        <taxon>Gunneridae</taxon>
        <taxon>Pentapetalae</taxon>
        <taxon>Caryophyllales</taxon>
        <taxon>Chenopodiaceae</taxon>
        <taxon>Chenopodioideae</taxon>
        <taxon>Atripliceae</taxon>
        <taxon>Chenopodium</taxon>
    </lineage>
</organism>
<dbReference type="EnsemblPlants" id="AUR62044333-RA">
    <property type="protein sequence ID" value="AUR62044333-RA:cds"/>
    <property type="gene ID" value="AUR62044333"/>
</dbReference>
<dbReference type="AlphaFoldDB" id="A0A803NDY6"/>
<dbReference type="PANTHER" id="PTHR43651:SF2">
    <property type="entry name" value="1,4-ALPHA-GLUCAN-BRANCHING ENZYME, CHLOROPLASTIC_AMYLOPLASTIC"/>
    <property type="match status" value="1"/>
</dbReference>
<dbReference type="Gene3D" id="3.20.20.80">
    <property type="entry name" value="Glycosidases"/>
    <property type="match status" value="2"/>
</dbReference>
<dbReference type="GO" id="GO:0005737">
    <property type="term" value="C:cytoplasm"/>
    <property type="evidence" value="ECO:0007669"/>
    <property type="project" value="TreeGrafter"/>
</dbReference>